<accession>A0A1E8PJ90</accession>
<sequence length="322" mass="32911">MKRIATANRAVDLFSVGKDGFRAAVPGVSDATYLSALQFNHMQEAIVRTIEQAGLALSDTDFDQFVTALNTIYPRLSSAAFTASPTGPTPAQFDATNKLATMAAVQRALGNYQGVSAFLTSGTFTLTAANAGQEIILSGSSVTAALVLPLLSSVPDGAAFLVKSEASTSNWTINANAADGAAIISTSSGVASLPIKRGDFALIVKSGLFWRVHGTVDLGSGDSFAASLSINGYQKLPSGLILQWGQVLFAAAGGNQQAVTFPIAFPNGVRMVSASNNSSAGAGGSANYPVVSAIAVSNTSVIIQQVTSTAVAAYASWFAIGN</sequence>
<gene>
    <name evidence="2" type="ORF">BA896_021775</name>
</gene>
<dbReference type="Gene3D" id="2.60.40.3940">
    <property type="match status" value="1"/>
</dbReference>
<reference evidence="2 3" key="1">
    <citation type="submission" date="2016-10" db="EMBL/GenBank/DDBJ databases">
        <title>Updated version of Genome Assembly of Janthinobacterium lividum ERGS5:01.</title>
        <authorList>
            <person name="Kumar R."/>
            <person name="Acharya V."/>
            <person name="Singh D."/>
        </authorList>
    </citation>
    <scope>NUCLEOTIDE SEQUENCE [LARGE SCALE GENOMIC DNA]</scope>
    <source>
        <strain evidence="2 3">ERGS5:01</strain>
    </source>
</reference>
<organism evidence="2 3">
    <name type="scientific">Janthinobacterium lividum</name>
    <dbReference type="NCBI Taxonomy" id="29581"/>
    <lineage>
        <taxon>Bacteria</taxon>
        <taxon>Pseudomonadati</taxon>
        <taxon>Pseudomonadota</taxon>
        <taxon>Betaproteobacteria</taxon>
        <taxon>Burkholderiales</taxon>
        <taxon>Oxalobacteraceae</taxon>
        <taxon>Janthinobacterium</taxon>
    </lineage>
</organism>
<feature type="domain" description="Putative tail fiber protein gp53-like C-terminal" evidence="1">
    <location>
        <begin position="235"/>
        <end position="322"/>
    </location>
</feature>
<evidence type="ECO:0000259" key="1">
    <source>
        <dbReference type="Pfam" id="PF21882"/>
    </source>
</evidence>
<evidence type="ECO:0000313" key="3">
    <source>
        <dbReference type="Proteomes" id="UP000092634"/>
    </source>
</evidence>
<dbReference type="AlphaFoldDB" id="A0A1E8PJ90"/>
<evidence type="ECO:0000313" key="2">
    <source>
        <dbReference type="EMBL" id="OFJ46388.1"/>
    </source>
</evidence>
<dbReference type="InterPro" id="IPR054075">
    <property type="entry name" value="Gp53-like_C"/>
</dbReference>
<name>A0A1E8PJ90_9BURK</name>
<dbReference type="Pfam" id="PF21882">
    <property type="entry name" value="Gp53-like_C"/>
    <property type="match status" value="1"/>
</dbReference>
<dbReference type="Proteomes" id="UP000092634">
    <property type="component" value="Unassembled WGS sequence"/>
</dbReference>
<dbReference type="EMBL" id="MAQB02000014">
    <property type="protein sequence ID" value="OFJ46388.1"/>
    <property type="molecule type" value="Genomic_DNA"/>
</dbReference>
<protein>
    <recommendedName>
        <fullName evidence="1">Putative tail fiber protein gp53-like C-terminal domain-containing protein</fullName>
    </recommendedName>
</protein>
<comment type="caution">
    <text evidence="2">The sequence shown here is derived from an EMBL/GenBank/DDBJ whole genome shotgun (WGS) entry which is preliminary data.</text>
</comment>
<proteinExistence type="predicted"/>